<dbReference type="PROSITE" id="PS50995">
    <property type="entry name" value="HTH_MARR_2"/>
    <property type="match status" value="1"/>
</dbReference>
<reference evidence="10 11" key="2">
    <citation type="submission" date="2018-08" db="EMBL/GenBank/DDBJ databases">
        <title>The draft genome of Acinetobacter sichuanensis strain WCHAc060041.</title>
        <authorList>
            <person name="Qin J."/>
            <person name="Feng Y."/>
            <person name="Zong Z."/>
        </authorList>
    </citation>
    <scope>NUCLEOTIDE SEQUENCE [LARGE SCALE GENOMIC DNA]</scope>
    <source>
        <strain evidence="10 11">WCHAc060041</strain>
    </source>
</reference>
<evidence type="ECO:0000313" key="10">
    <source>
        <dbReference type="EMBL" id="RFC82583.1"/>
    </source>
</evidence>
<evidence type="ECO:0000256" key="2">
    <source>
        <dbReference type="ARBA" id="ARBA00023015"/>
    </source>
</evidence>
<evidence type="ECO:0000256" key="7">
    <source>
        <dbReference type="ARBA" id="ARBA00047207"/>
    </source>
</evidence>
<dbReference type="InterPro" id="IPR036388">
    <property type="entry name" value="WH-like_DNA-bd_sf"/>
</dbReference>
<dbReference type="GO" id="GO:0005737">
    <property type="term" value="C:cytoplasm"/>
    <property type="evidence" value="ECO:0007669"/>
    <property type="project" value="UniProtKB-SubCell"/>
</dbReference>
<dbReference type="Pfam" id="PF22381">
    <property type="entry name" value="Staph_reg_Sar_Rot"/>
    <property type="match status" value="1"/>
</dbReference>
<dbReference type="InterPro" id="IPR055166">
    <property type="entry name" value="Transc_reg_Sar_Rot_HTH"/>
</dbReference>
<reference evidence="12" key="3">
    <citation type="journal article" date="2019" name="Int. J. Syst. Evol. Microbiol.">
        <title>The Global Catalogue of Microorganisms (GCM) 10K type strain sequencing project: providing services to taxonomists for standard genome sequencing and annotation.</title>
        <authorList>
            <consortium name="The Broad Institute Genomics Platform"/>
            <consortium name="The Broad Institute Genome Sequencing Center for Infectious Disease"/>
            <person name="Wu L."/>
            <person name="Ma J."/>
        </authorList>
    </citation>
    <scope>NUCLEOTIDE SEQUENCE [LARGE SCALE GENOMIC DNA]</scope>
    <source>
        <strain evidence="12">KCTC 62575</strain>
    </source>
</reference>
<dbReference type="InterPro" id="IPR036390">
    <property type="entry name" value="WH_DNA-bd_sf"/>
</dbReference>
<dbReference type="EMBL" id="PYIX02000031">
    <property type="protein sequence ID" value="RFC82583.1"/>
    <property type="molecule type" value="Genomic_DNA"/>
</dbReference>
<dbReference type="SUPFAM" id="SSF46785">
    <property type="entry name" value="Winged helix' DNA-binding domain"/>
    <property type="match status" value="1"/>
</dbReference>
<dbReference type="PRINTS" id="PR00598">
    <property type="entry name" value="HTHMARR"/>
</dbReference>
<evidence type="ECO:0000313" key="12">
    <source>
        <dbReference type="Proteomes" id="UP001595455"/>
    </source>
</evidence>
<sequence>MPELNNEYIIEDQVGYLLRRVYYHHLSIFQQSLDETQLTSVQFATLYSINKLKECSQKELVTDTGIDQATIRGIIQRLKDKGLISQDPDHLDKRKVLIHITQQGKEELKQAIPIAETITDLTLESLNPAERIALKYLLQKIIEQKAK</sequence>
<dbReference type="GO" id="GO:0003677">
    <property type="term" value="F:DNA binding"/>
    <property type="evidence" value="ECO:0007669"/>
    <property type="project" value="UniProtKB-KW"/>
</dbReference>
<feature type="domain" description="HTH marR-type" evidence="8">
    <location>
        <begin position="11"/>
        <end position="143"/>
    </location>
</feature>
<organism evidence="10 11">
    <name type="scientific">Acinetobacter sichuanensis</name>
    <dbReference type="NCBI Taxonomy" id="2136183"/>
    <lineage>
        <taxon>Bacteria</taxon>
        <taxon>Pseudomonadati</taxon>
        <taxon>Pseudomonadota</taxon>
        <taxon>Gammaproteobacteria</taxon>
        <taxon>Moraxellales</taxon>
        <taxon>Moraxellaceae</taxon>
        <taxon>Acinetobacter</taxon>
    </lineage>
</organism>
<keyword evidence="3" id="KW-0238">DNA-binding</keyword>
<dbReference type="Proteomes" id="UP001595455">
    <property type="component" value="Unassembled WGS sequence"/>
</dbReference>
<dbReference type="AlphaFoldDB" id="A0A371YM82"/>
<evidence type="ECO:0000256" key="3">
    <source>
        <dbReference type="ARBA" id="ARBA00023125"/>
    </source>
</evidence>
<evidence type="ECO:0000256" key="6">
    <source>
        <dbReference type="ARBA" id="ARBA00047188"/>
    </source>
</evidence>
<evidence type="ECO:0000256" key="4">
    <source>
        <dbReference type="ARBA" id="ARBA00023163"/>
    </source>
</evidence>
<dbReference type="GO" id="GO:0003700">
    <property type="term" value="F:DNA-binding transcription factor activity"/>
    <property type="evidence" value="ECO:0007669"/>
    <property type="project" value="InterPro"/>
</dbReference>
<evidence type="ECO:0000256" key="5">
    <source>
        <dbReference type="ARBA" id="ARBA00046337"/>
    </source>
</evidence>
<keyword evidence="2" id="KW-0805">Transcription regulation</keyword>
<dbReference type="RefSeq" id="WP_107009340.1">
    <property type="nucleotide sequence ID" value="NZ_JBHRSF010000021.1"/>
</dbReference>
<evidence type="ECO:0000259" key="8">
    <source>
        <dbReference type="PROSITE" id="PS50995"/>
    </source>
</evidence>
<dbReference type="EMBL" id="JBHRSF010000021">
    <property type="protein sequence ID" value="MFC2995308.1"/>
    <property type="molecule type" value="Genomic_DNA"/>
</dbReference>
<comment type="subcellular location">
    <subcellularLocation>
        <location evidence="1">Cytoplasm</location>
    </subcellularLocation>
</comment>
<keyword evidence="12" id="KW-1185">Reference proteome</keyword>
<proteinExistence type="inferred from homology"/>
<reference evidence="9" key="1">
    <citation type="journal article" date="2014" name="Int. J. Syst. Evol. Microbiol.">
        <title>Complete genome of a new Firmicutes species belonging to the dominant human colonic microbiota ('Ruminococcus bicirculans') reveals two chromosomes and a selective capacity to utilize plant glucans.</title>
        <authorList>
            <consortium name="NISC Comparative Sequencing Program"/>
            <person name="Wegmann U."/>
            <person name="Louis P."/>
            <person name="Goesmann A."/>
            <person name="Henrissat B."/>
            <person name="Duncan S.H."/>
            <person name="Flint H.J."/>
        </authorList>
    </citation>
    <scope>NUCLEOTIDE SEQUENCE</scope>
    <source>
        <strain evidence="9">KCTC 62575</strain>
    </source>
</reference>
<evidence type="ECO:0000256" key="1">
    <source>
        <dbReference type="ARBA" id="ARBA00004496"/>
    </source>
</evidence>
<name>A0A371YM82_9GAMM</name>
<dbReference type="InterPro" id="IPR000835">
    <property type="entry name" value="HTH_MarR-typ"/>
</dbReference>
<protein>
    <recommendedName>
        <fullName evidence="6">HTH-type transcriptional regulator SarZ</fullName>
    </recommendedName>
    <alternativeName>
        <fullName evidence="7">Staphylococcal accessory regulator Z</fullName>
    </alternativeName>
</protein>
<dbReference type="OrthoDB" id="9814496at2"/>
<dbReference type="Gene3D" id="1.10.10.10">
    <property type="entry name" value="Winged helix-like DNA-binding domain superfamily/Winged helix DNA-binding domain"/>
    <property type="match status" value="1"/>
</dbReference>
<reference evidence="9" key="4">
    <citation type="submission" date="2024-09" db="EMBL/GenBank/DDBJ databases">
        <authorList>
            <person name="Sun Q."/>
            <person name="Mori K."/>
        </authorList>
    </citation>
    <scope>NUCLEOTIDE SEQUENCE</scope>
    <source>
        <strain evidence="9">KCTC 62575</strain>
    </source>
</reference>
<evidence type="ECO:0000313" key="9">
    <source>
        <dbReference type="EMBL" id="MFC2995308.1"/>
    </source>
</evidence>
<dbReference type="SMART" id="SM00347">
    <property type="entry name" value="HTH_MARR"/>
    <property type="match status" value="1"/>
</dbReference>
<comment type="similarity">
    <text evidence="5">Belongs to the SarZ family.</text>
</comment>
<comment type="caution">
    <text evidence="10">The sequence shown here is derived from an EMBL/GenBank/DDBJ whole genome shotgun (WGS) entry which is preliminary data.</text>
</comment>
<evidence type="ECO:0000313" key="11">
    <source>
        <dbReference type="Proteomes" id="UP000240957"/>
    </source>
</evidence>
<keyword evidence="4" id="KW-0804">Transcription</keyword>
<dbReference type="PANTHER" id="PTHR42756:SF1">
    <property type="entry name" value="TRANSCRIPTIONAL REPRESSOR OF EMRAB OPERON"/>
    <property type="match status" value="1"/>
</dbReference>
<accession>A0A371YM82</accession>
<dbReference type="PANTHER" id="PTHR42756">
    <property type="entry name" value="TRANSCRIPTIONAL REGULATOR, MARR"/>
    <property type="match status" value="1"/>
</dbReference>
<dbReference type="Proteomes" id="UP000240957">
    <property type="component" value="Unassembled WGS sequence"/>
</dbReference>
<gene>
    <name evidence="9" type="ORF">ACFODO_08520</name>
    <name evidence="10" type="ORF">C9E89_016005</name>
</gene>